<dbReference type="GO" id="GO:0008333">
    <property type="term" value="P:endosome to lysosome transport"/>
    <property type="evidence" value="ECO:0007669"/>
    <property type="project" value="TreeGrafter"/>
</dbReference>
<dbReference type="GeneID" id="108840342"/>
<dbReference type="Pfam" id="PF05743">
    <property type="entry name" value="UEV"/>
    <property type="match status" value="1"/>
</dbReference>
<dbReference type="PANTHER" id="PTHR23306">
    <property type="entry name" value="TUMOR SUSCEPTIBILITY GENE 101 PROTEIN-RELATED"/>
    <property type="match status" value="1"/>
</dbReference>
<proteinExistence type="predicted"/>
<organism evidence="2 3">
    <name type="scientific">Raphanus sativus</name>
    <name type="common">Radish</name>
    <name type="synonym">Raphanus raphanistrum var. sativus</name>
    <dbReference type="NCBI Taxonomy" id="3726"/>
    <lineage>
        <taxon>Eukaryota</taxon>
        <taxon>Viridiplantae</taxon>
        <taxon>Streptophyta</taxon>
        <taxon>Embryophyta</taxon>
        <taxon>Tracheophyta</taxon>
        <taxon>Spermatophyta</taxon>
        <taxon>Magnoliopsida</taxon>
        <taxon>eudicotyledons</taxon>
        <taxon>Gunneridae</taxon>
        <taxon>Pentapetalae</taxon>
        <taxon>rosids</taxon>
        <taxon>malvids</taxon>
        <taxon>Brassicales</taxon>
        <taxon>Brassicaceae</taxon>
        <taxon>Brassiceae</taxon>
        <taxon>Raphanus</taxon>
    </lineage>
</organism>
<dbReference type="InterPro" id="IPR008883">
    <property type="entry name" value="UEV_N"/>
</dbReference>
<dbReference type="AlphaFoldDB" id="A0A6J0M848"/>
<dbReference type="Gene3D" id="3.10.110.10">
    <property type="entry name" value="Ubiquitin Conjugating Enzyme"/>
    <property type="match status" value="1"/>
</dbReference>
<accession>A0A6J0M848</accession>
<dbReference type="RefSeq" id="XP_018468675.1">
    <property type="nucleotide sequence ID" value="XM_018613173.2"/>
</dbReference>
<dbReference type="PROSITE" id="PS51322">
    <property type="entry name" value="UEV"/>
    <property type="match status" value="1"/>
</dbReference>
<dbReference type="Proteomes" id="UP000504610">
    <property type="component" value="Chromosome 2"/>
</dbReference>
<name>A0A6J0M848_RAPSA</name>
<dbReference type="InterPro" id="IPR052070">
    <property type="entry name" value="ESCRT-I_UEV_domain"/>
</dbReference>
<dbReference type="InterPro" id="IPR016135">
    <property type="entry name" value="UBQ-conjugating_enzyme/RWD"/>
</dbReference>
<keyword evidence="2" id="KW-1185">Reference proteome</keyword>
<dbReference type="KEGG" id="rsz:108840342"/>
<evidence type="ECO:0000313" key="3">
    <source>
        <dbReference type="RefSeq" id="XP_018468675.1"/>
    </source>
</evidence>
<dbReference type="GO" id="GO:0015031">
    <property type="term" value="P:protein transport"/>
    <property type="evidence" value="ECO:0007669"/>
    <property type="project" value="InterPro"/>
</dbReference>
<reference evidence="2" key="1">
    <citation type="journal article" date="2019" name="Database">
        <title>The radish genome database (RadishGD): an integrated information resource for radish genomics.</title>
        <authorList>
            <person name="Yu H.J."/>
            <person name="Baek S."/>
            <person name="Lee Y.J."/>
            <person name="Cho A."/>
            <person name="Mun J.H."/>
        </authorList>
    </citation>
    <scope>NUCLEOTIDE SEQUENCE [LARGE SCALE GENOMIC DNA]</scope>
    <source>
        <strain evidence="2">cv. WK10039</strain>
    </source>
</reference>
<reference evidence="3" key="2">
    <citation type="submission" date="2025-08" db="UniProtKB">
        <authorList>
            <consortium name="RefSeq"/>
        </authorList>
    </citation>
    <scope>IDENTIFICATION</scope>
    <source>
        <tissue evidence="3">Leaf</tissue>
    </source>
</reference>
<dbReference type="CDD" id="cd11685">
    <property type="entry name" value="UEV_TSG101-like"/>
    <property type="match status" value="1"/>
</dbReference>
<protein>
    <submittedName>
        <fullName evidence="3">Uncharacterized protein LOC108840342</fullName>
    </submittedName>
</protein>
<gene>
    <name evidence="3" type="primary">LOC108840342</name>
</gene>
<evidence type="ECO:0000259" key="1">
    <source>
        <dbReference type="PROSITE" id="PS51322"/>
    </source>
</evidence>
<dbReference type="SUPFAM" id="SSF54495">
    <property type="entry name" value="UBC-like"/>
    <property type="match status" value="1"/>
</dbReference>
<evidence type="ECO:0000313" key="2">
    <source>
        <dbReference type="Proteomes" id="UP000504610"/>
    </source>
</evidence>
<feature type="domain" description="UEV" evidence="1">
    <location>
        <begin position="19"/>
        <end position="147"/>
    </location>
</feature>
<dbReference type="GO" id="GO:0043130">
    <property type="term" value="F:ubiquitin binding"/>
    <property type="evidence" value="ECO:0007669"/>
    <property type="project" value="TreeGrafter"/>
</dbReference>
<sequence length="242" mass="27081">MASFSSSLSVNEDSTVQVSQHNLDGIMHDLDYEDKNVVYRHVTEALAAYPELRPKVETNLLKLAGAVNGRDFVNIYLPSSYPKDPPHVWIVCQYGSAINPDLTNVAPNGLVAIPYMSNWDEDKSSLVSLISHLQVEFTREPPTFVIDVGIPLSREQMGLVKIVLDFRLMHLYYGIQDLTSEKTSAFFKEVTGRYPKGLEDLADHIMTSKGGVKNYINTVAEILGLPPKTRFTVDVANHRFLP</sequence>
<dbReference type="OrthoDB" id="306304at2759"/>
<dbReference type="PANTHER" id="PTHR23306:SF24">
    <property type="entry name" value="UEV DOMAIN-CONTAINING PROTEIN"/>
    <property type="match status" value="1"/>
</dbReference>
<dbReference type="GO" id="GO:0000813">
    <property type="term" value="C:ESCRT I complex"/>
    <property type="evidence" value="ECO:0007669"/>
    <property type="project" value="TreeGrafter"/>
</dbReference>